<evidence type="ECO:0000256" key="8">
    <source>
        <dbReference type="SAM" id="Phobius"/>
    </source>
</evidence>
<evidence type="ECO:0000256" key="3">
    <source>
        <dbReference type="ARBA" id="ARBA00022475"/>
    </source>
</evidence>
<organism evidence="10 11">
    <name type="scientific">Candidatus Accumulibacter aalborgensis</name>
    <dbReference type="NCBI Taxonomy" id="1860102"/>
    <lineage>
        <taxon>Bacteria</taxon>
        <taxon>Pseudomonadati</taxon>
        <taxon>Pseudomonadota</taxon>
        <taxon>Betaproteobacteria</taxon>
        <taxon>Candidatus Accumulibacter</taxon>
    </lineage>
</organism>
<evidence type="ECO:0000256" key="1">
    <source>
        <dbReference type="ARBA" id="ARBA00004167"/>
    </source>
</evidence>
<evidence type="ECO:0000256" key="2">
    <source>
        <dbReference type="ARBA" id="ARBA00004236"/>
    </source>
</evidence>
<evidence type="ECO:0000256" key="6">
    <source>
        <dbReference type="ARBA" id="ARBA00023136"/>
    </source>
</evidence>
<evidence type="ECO:0000256" key="5">
    <source>
        <dbReference type="ARBA" id="ARBA00022989"/>
    </source>
</evidence>
<dbReference type="GO" id="GO:0005886">
    <property type="term" value="C:plasma membrane"/>
    <property type="evidence" value="ECO:0007669"/>
    <property type="project" value="UniProtKB-SubCell"/>
</dbReference>
<proteinExistence type="predicted"/>
<dbReference type="AlphaFoldDB" id="A0A1A8XP99"/>
<evidence type="ECO:0000256" key="4">
    <source>
        <dbReference type="ARBA" id="ARBA00022692"/>
    </source>
</evidence>
<accession>A0A1A8XP99</accession>
<feature type="transmembrane region" description="Helical" evidence="8">
    <location>
        <begin position="20"/>
        <end position="40"/>
    </location>
</feature>
<dbReference type="PIRSF" id="PIRSF006170">
    <property type="entry name" value="YfgM"/>
    <property type="match status" value="1"/>
</dbReference>
<feature type="domain" description="Ancillary SecYEG translocon subunit/Cell division coordinator CpoB TPR" evidence="9">
    <location>
        <begin position="16"/>
        <end position="194"/>
    </location>
</feature>
<evidence type="ECO:0000256" key="7">
    <source>
        <dbReference type="ARBA" id="ARBA00023186"/>
    </source>
</evidence>
<evidence type="ECO:0000313" key="11">
    <source>
        <dbReference type="Proteomes" id="UP000199169"/>
    </source>
</evidence>
<keyword evidence="3" id="KW-1003">Cell membrane</keyword>
<keyword evidence="6 8" id="KW-0472">Membrane</keyword>
<dbReference type="InterPro" id="IPR018704">
    <property type="entry name" value="SecYEG/CpoB_TPR"/>
</dbReference>
<keyword evidence="4 8" id="KW-0812">Transmembrane</keyword>
<dbReference type="PANTHER" id="PTHR38035">
    <property type="entry name" value="UPF0070 PROTEIN YFGM"/>
    <property type="match status" value="1"/>
</dbReference>
<dbReference type="RefSeq" id="WP_186407461.1">
    <property type="nucleotide sequence ID" value="NZ_FLQX01000114.1"/>
</dbReference>
<dbReference type="Proteomes" id="UP000199169">
    <property type="component" value="Unassembled WGS sequence"/>
</dbReference>
<keyword evidence="11" id="KW-1185">Reference proteome</keyword>
<dbReference type="PANTHER" id="PTHR38035:SF1">
    <property type="entry name" value="ANCILLARY SECYEG TRANSLOCON SUBUNIT"/>
    <property type="match status" value="1"/>
</dbReference>
<dbReference type="STRING" id="1860102.ACCAA_380013"/>
<gene>
    <name evidence="10" type="ORF">ACCAA_380013</name>
</gene>
<evidence type="ECO:0000259" key="9">
    <source>
        <dbReference type="Pfam" id="PF09976"/>
    </source>
</evidence>
<dbReference type="EMBL" id="FLQX01000114">
    <property type="protein sequence ID" value="SBT06994.1"/>
    <property type="molecule type" value="Genomic_DNA"/>
</dbReference>
<evidence type="ECO:0000313" key="10">
    <source>
        <dbReference type="EMBL" id="SBT06994.1"/>
    </source>
</evidence>
<sequence length="227" mass="25014">MATYDLEEQEQIAEIKAWWTQYGTLLLGIVTAASIGVIAWQGWNWYQRNQTAQASTVYSVLQKAVLENDAQRIKAASGELLEKFPQTAYASLAALTAAKATFDAGDAKTARLQLLWVVDHGKDELRDLARLRLAALLLDDQAYDEALKQLDGSPTGAFAVRFLDSRGDVFYAQGKKAEARTAYQGALARLDETDQPGKGKNTLQDRQATAAYRELLEQKLAALGESR</sequence>
<dbReference type="Pfam" id="PF09976">
    <property type="entry name" value="TPR_21"/>
    <property type="match status" value="1"/>
</dbReference>
<dbReference type="GO" id="GO:0044877">
    <property type="term" value="F:protein-containing complex binding"/>
    <property type="evidence" value="ECO:0007669"/>
    <property type="project" value="InterPro"/>
</dbReference>
<dbReference type="InterPro" id="IPR026039">
    <property type="entry name" value="YfgM"/>
</dbReference>
<keyword evidence="5 8" id="KW-1133">Transmembrane helix</keyword>
<reference evidence="10 11" key="1">
    <citation type="submission" date="2016-06" db="EMBL/GenBank/DDBJ databases">
        <authorList>
            <person name="Kjaerup R.B."/>
            <person name="Dalgaard T.S."/>
            <person name="Juul-Madsen H.R."/>
        </authorList>
    </citation>
    <scope>NUCLEOTIDE SEQUENCE [LARGE SCALE GENOMIC DNA]</scope>
    <source>
        <strain evidence="10">3</strain>
    </source>
</reference>
<name>A0A1A8XP99_9PROT</name>
<protein>
    <recommendedName>
        <fullName evidence="9">Ancillary SecYEG translocon subunit/Cell division coordinator CpoB TPR domain-containing protein</fullName>
    </recommendedName>
</protein>
<keyword evidence="7" id="KW-0143">Chaperone</keyword>
<comment type="subcellular location">
    <subcellularLocation>
        <location evidence="2">Cell membrane</location>
    </subcellularLocation>
    <subcellularLocation>
        <location evidence="1">Membrane</location>
        <topology evidence="1">Single-pass membrane protein</topology>
    </subcellularLocation>
</comment>